<feature type="region of interest" description="Disordered" evidence="2">
    <location>
        <begin position="534"/>
        <end position="553"/>
    </location>
</feature>
<organism evidence="3 4">
    <name type="scientific">Zasmidium cellare ATCC 36951</name>
    <dbReference type="NCBI Taxonomy" id="1080233"/>
    <lineage>
        <taxon>Eukaryota</taxon>
        <taxon>Fungi</taxon>
        <taxon>Dikarya</taxon>
        <taxon>Ascomycota</taxon>
        <taxon>Pezizomycotina</taxon>
        <taxon>Dothideomycetes</taxon>
        <taxon>Dothideomycetidae</taxon>
        <taxon>Mycosphaerellales</taxon>
        <taxon>Mycosphaerellaceae</taxon>
        <taxon>Zasmidium</taxon>
    </lineage>
</organism>
<feature type="coiled-coil region" evidence="1">
    <location>
        <begin position="406"/>
        <end position="471"/>
    </location>
</feature>
<feature type="region of interest" description="Disordered" evidence="2">
    <location>
        <begin position="185"/>
        <end position="207"/>
    </location>
</feature>
<gene>
    <name evidence="3" type="ORF">M409DRAFT_51525</name>
</gene>
<feature type="compositionally biased region" description="Acidic residues" evidence="2">
    <location>
        <begin position="95"/>
        <end position="107"/>
    </location>
</feature>
<evidence type="ECO:0000313" key="4">
    <source>
        <dbReference type="Proteomes" id="UP000799537"/>
    </source>
</evidence>
<proteinExistence type="predicted"/>
<reference evidence="3" key="1">
    <citation type="journal article" date="2020" name="Stud. Mycol.">
        <title>101 Dothideomycetes genomes: a test case for predicting lifestyles and emergence of pathogens.</title>
        <authorList>
            <person name="Haridas S."/>
            <person name="Albert R."/>
            <person name="Binder M."/>
            <person name="Bloem J."/>
            <person name="Labutti K."/>
            <person name="Salamov A."/>
            <person name="Andreopoulos B."/>
            <person name="Baker S."/>
            <person name="Barry K."/>
            <person name="Bills G."/>
            <person name="Bluhm B."/>
            <person name="Cannon C."/>
            <person name="Castanera R."/>
            <person name="Culley D."/>
            <person name="Daum C."/>
            <person name="Ezra D."/>
            <person name="Gonzalez J."/>
            <person name="Henrissat B."/>
            <person name="Kuo A."/>
            <person name="Liang C."/>
            <person name="Lipzen A."/>
            <person name="Lutzoni F."/>
            <person name="Magnuson J."/>
            <person name="Mondo S."/>
            <person name="Nolan M."/>
            <person name="Ohm R."/>
            <person name="Pangilinan J."/>
            <person name="Park H.-J."/>
            <person name="Ramirez L."/>
            <person name="Alfaro M."/>
            <person name="Sun H."/>
            <person name="Tritt A."/>
            <person name="Yoshinaga Y."/>
            <person name="Zwiers L.-H."/>
            <person name="Turgeon B."/>
            <person name="Goodwin S."/>
            <person name="Spatafora J."/>
            <person name="Crous P."/>
            <person name="Grigoriev I."/>
        </authorList>
    </citation>
    <scope>NUCLEOTIDE SEQUENCE</scope>
    <source>
        <strain evidence="3">ATCC 36951</strain>
    </source>
</reference>
<feature type="compositionally biased region" description="Acidic residues" evidence="2">
    <location>
        <begin position="115"/>
        <end position="146"/>
    </location>
</feature>
<sequence>MLCSSINCCCVDAAAADNRSGKPRADEIHPARNRTLYFSLTHTRTNNFGSLEQSRTMADSVQHDQLSATSVTSENSASERIGASEQPVNTADSEFGNEETQDLVDYVEEPKEMEESREEEAQDAVESAEDDKYESEWSDTDEFDEGVDREEDETTAAMIAPNAIGQQEFEAFQKTCQDGVADLRVMGPRRPRDHDWSQEEEMQEGDDSRALVLFDQPKMSRFAKYVADTVQSPEIADVILQILVASQRAANQRMSDGVTQLSQALQLDIDQQRLLLVNQRSLFRTAIDKYDPERIEQSVTSAVDDKFSTLQRMLDSASELQVDWQGLVRAMEQMDAHRKDITNHCDAQVERIQNELQTLAQQRANLPSRGSKELDRQYWRSTTGALSYRSRYSKSAKRSSNDSRVLMDLVNRVNGQEEELAAMSKEHITLQGKFNAVSEENKELRNKTEALEARLEELERKEKDATNVSNQQIGVLKTISTKSKQEHENVFAVLYKHEHILRSNGMLSPLQPDGTSRPVQALFQLDEDKLQVPVERLGDGGWAPKPGAQPSPR</sequence>
<evidence type="ECO:0000256" key="2">
    <source>
        <dbReference type="SAM" id="MobiDB-lite"/>
    </source>
</evidence>
<dbReference type="Proteomes" id="UP000799537">
    <property type="component" value="Unassembled WGS sequence"/>
</dbReference>
<keyword evidence="1" id="KW-0175">Coiled coil</keyword>
<dbReference type="RefSeq" id="XP_033671377.1">
    <property type="nucleotide sequence ID" value="XM_033811829.1"/>
</dbReference>
<accession>A0A6A6CWA8</accession>
<name>A0A6A6CWA8_ZASCE</name>
<dbReference type="GeneID" id="54565101"/>
<dbReference type="AlphaFoldDB" id="A0A6A6CWA8"/>
<feature type="region of interest" description="Disordered" evidence="2">
    <location>
        <begin position="61"/>
        <end position="146"/>
    </location>
</feature>
<evidence type="ECO:0000313" key="3">
    <source>
        <dbReference type="EMBL" id="KAF2170488.1"/>
    </source>
</evidence>
<feature type="compositionally biased region" description="Polar residues" evidence="2">
    <location>
        <begin position="61"/>
        <end position="78"/>
    </location>
</feature>
<keyword evidence="4" id="KW-1185">Reference proteome</keyword>
<dbReference type="EMBL" id="ML993585">
    <property type="protein sequence ID" value="KAF2170488.1"/>
    <property type="molecule type" value="Genomic_DNA"/>
</dbReference>
<evidence type="ECO:0000256" key="1">
    <source>
        <dbReference type="SAM" id="Coils"/>
    </source>
</evidence>
<protein>
    <submittedName>
        <fullName evidence="3">Uncharacterized protein</fullName>
    </submittedName>
</protein>